<feature type="region of interest" description="Disordered" evidence="1">
    <location>
        <begin position="1"/>
        <end position="28"/>
    </location>
</feature>
<evidence type="ECO:0000256" key="1">
    <source>
        <dbReference type="SAM" id="MobiDB-lite"/>
    </source>
</evidence>
<keyword evidence="3" id="KW-1185">Reference proteome</keyword>
<feature type="compositionally biased region" description="Basic and acidic residues" evidence="1">
    <location>
        <begin position="1"/>
        <end position="16"/>
    </location>
</feature>
<evidence type="ECO:0000313" key="2">
    <source>
        <dbReference type="EMBL" id="MDN3564322.1"/>
    </source>
</evidence>
<dbReference type="Proteomes" id="UP001529369">
    <property type="component" value="Unassembled WGS sequence"/>
</dbReference>
<evidence type="ECO:0000313" key="3">
    <source>
        <dbReference type="Proteomes" id="UP001529369"/>
    </source>
</evidence>
<accession>A0ABT8A3I8</accession>
<reference evidence="3" key="1">
    <citation type="journal article" date="2019" name="Int. J. Syst. Evol. Microbiol.">
        <title>The Global Catalogue of Microorganisms (GCM) 10K type strain sequencing project: providing services to taxonomists for standard genome sequencing and annotation.</title>
        <authorList>
            <consortium name="The Broad Institute Genomics Platform"/>
            <consortium name="The Broad Institute Genome Sequencing Center for Infectious Disease"/>
            <person name="Wu L."/>
            <person name="Ma J."/>
        </authorList>
    </citation>
    <scope>NUCLEOTIDE SEQUENCE [LARGE SCALE GENOMIC DNA]</scope>
    <source>
        <strain evidence="3">CECT 7131</strain>
    </source>
</reference>
<organism evidence="2 3">
    <name type="scientific">Paeniroseomonas aquatica</name>
    <dbReference type="NCBI Taxonomy" id="373043"/>
    <lineage>
        <taxon>Bacteria</taxon>
        <taxon>Pseudomonadati</taxon>
        <taxon>Pseudomonadota</taxon>
        <taxon>Alphaproteobacteria</taxon>
        <taxon>Acetobacterales</taxon>
        <taxon>Acetobacteraceae</taxon>
        <taxon>Paeniroseomonas</taxon>
    </lineage>
</organism>
<proteinExistence type="predicted"/>
<protein>
    <submittedName>
        <fullName evidence="2">Uncharacterized protein</fullName>
    </submittedName>
</protein>
<dbReference type="EMBL" id="JAUFPN010000078">
    <property type="protein sequence ID" value="MDN3564322.1"/>
    <property type="molecule type" value="Genomic_DNA"/>
</dbReference>
<comment type="caution">
    <text evidence="2">The sequence shown here is derived from an EMBL/GenBank/DDBJ whole genome shotgun (WGS) entry which is preliminary data.</text>
</comment>
<name>A0ABT8A3I8_9PROT</name>
<feature type="non-terminal residue" evidence="2">
    <location>
        <position position="1"/>
    </location>
</feature>
<sequence length="193" mass="20848">AETRIDLANTGERERQALSQADDADAQVRDLRSDLEASNRTAQASAEARAAAEAQAAAMRDEVAHLRAALERSETARNAEVGRLAADLTKAQQQIDEARATHQADAAIARQQAAEAQATYREEVNRLIQELAKHQGELTRVLADQEAAKRRQVEAETVTREARSRAGEAAGRAAALDEQLRALQQVTAVAPHG</sequence>
<gene>
    <name evidence="2" type="ORF">QWZ14_08070</name>
</gene>
<dbReference type="RefSeq" id="WP_290316117.1">
    <property type="nucleotide sequence ID" value="NZ_JAUFPN010000078.1"/>
</dbReference>